<evidence type="ECO:0000259" key="1">
    <source>
        <dbReference type="Pfam" id="PF00156"/>
    </source>
</evidence>
<dbReference type="SUPFAM" id="SSF53271">
    <property type="entry name" value="PRTase-like"/>
    <property type="match status" value="1"/>
</dbReference>
<dbReference type="PANTHER" id="PTHR11608">
    <property type="entry name" value="BIFUNCTIONAL PROTEIN PYRR"/>
    <property type="match status" value="1"/>
</dbReference>
<dbReference type="STRING" id="592050.SAMN05421875_12020"/>
<dbReference type="Proteomes" id="UP000199002">
    <property type="component" value="Unassembled WGS sequence"/>
</dbReference>
<dbReference type="GeneID" id="34231898"/>
<dbReference type="RefSeq" id="WP_092699247.1">
    <property type="nucleotide sequence ID" value="NZ_CAXIQW010000006.1"/>
</dbReference>
<keyword evidence="2" id="KW-0328">Glycosyltransferase</keyword>
<accession>A0A1H4CP28</accession>
<keyword evidence="2" id="KW-0808">Transferase</keyword>
<name>A0A1H4CP28_9BURK</name>
<dbReference type="GO" id="GO:0016757">
    <property type="term" value="F:glycosyltransferase activity"/>
    <property type="evidence" value="ECO:0007669"/>
    <property type="project" value="UniProtKB-KW"/>
</dbReference>
<dbReference type="Pfam" id="PF00156">
    <property type="entry name" value="Pribosyltran"/>
    <property type="match status" value="1"/>
</dbReference>
<dbReference type="EMBL" id="FNQJ01000020">
    <property type="protein sequence ID" value="SEA62175.1"/>
    <property type="molecule type" value="Genomic_DNA"/>
</dbReference>
<evidence type="ECO:0000313" key="3">
    <source>
        <dbReference type="Proteomes" id="UP000199002"/>
    </source>
</evidence>
<keyword evidence="3" id="KW-1185">Reference proteome</keyword>
<dbReference type="Gene3D" id="3.40.50.2020">
    <property type="match status" value="1"/>
</dbReference>
<reference evidence="3" key="1">
    <citation type="submission" date="2016-10" db="EMBL/GenBank/DDBJ databases">
        <authorList>
            <person name="Varghese N."/>
            <person name="Submissions S."/>
        </authorList>
    </citation>
    <scope>NUCLEOTIDE SEQUENCE [LARGE SCALE GENOMIC DNA]</scope>
    <source>
        <strain evidence="3">DSM 25157</strain>
    </source>
</reference>
<dbReference type="PANTHER" id="PTHR11608:SF0">
    <property type="entry name" value="BIFUNCTIONAL PROTEIN PYRR"/>
    <property type="match status" value="1"/>
</dbReference>
<evidence type="ECO:0000313" key="2">
    <source>
        <dbReference type="EMBL" id="SEA62175.1"/>
    </source>
</evidence>
<dbReference type="CDD" id="cd06223">
    <property type="entry name" value="PRTases_typeI"/>
    <property type="match status" value="1"/>
</dbReference>
<proteinExistence type="predicted"/>
<feature type="domain" description="Phosphoribosyltransferase" evidence="1">
    <location>
        <begin position="13"/>
        <end position="158"/>
    </location>
</feature>
<dbReference type="InterPro" id="IPR000836">
    <property type="entry name" value="PRTase_dom"/>
</dbReference>
<dbReference type="InterPro" id="IPR050137">
    <property type="entry name" value="PyrR_bifunctional"/>
</dbReference>
<dbReference type="AlphaFoldDB" id="A0A1H4CP28"/>
<gene>
    <name evidence="2" type="ORF">SAMN05421875_12020</name>
</gene>
<sequence length="188" mass="20798">MTAPSGARTVLYGTQALLSVIDGMARQAHALLDAARQVAVIGVLRRGAPLADRLCTRMMERYGLPQPLRLDLQVKRYADDLTLLHPETQLTEQAQHAALDLRGHTVLVVDDVLYTGHSLLKVVDYLARKQPAAIRVACLVDRVTTRLPLHADVVGVRLGVAPPDIIECHVPPYEPDFRIELVQPDRPR</sequence>
<protein>
    <submittedName>
        <fullName evidence="2">Pyrimidine operon attenuation protein / uracil phosphoribosyltransferase</fullName>
    </submittedName>
</protein>
<organism evidence="2 3">
    <name type="scientific">Acidovorax soli</name>
    <dbReference type="NCBI Taxonomy" id="592050"/>
    <lineage>
        <taxon>Bacteria</taxon>
        <taxon>Pseudomonadati</taxon>
        <taxon>Pseudomonadota</taxon>
        <taxon>Betaproteobacteria</taxon>
        <taxon>Burkholderiales</taxon>
        <taxon>Comamonadaceae</taxon>
        <taxon>Acidovorax</taxon>
    </lineage>
</organism>
<dbReference type="InterPro" id="IPR029057">
    <property type="entry name" value="PRTase-like"/>
</dbReference>